<protein>
    <submittedName>
        <fullName evidence="1">Uncharacterized protein</fullName>
    </submittedName>
</protein>
<proteinExistence type="predicted"/>
<organism evidence="1 2">
    <name type="scientific">Oculimacula yallundae</name>
    <dbReference type="NCBI Taxonomy" id="86028"/>
    <lineage>
        <taxon>Eukaryota</taxon>
        <taxon>Fungi</taxon>
        <taxon>Dikarya</taxon>
        <taxon>Ascomycota</taxon>
        <taxon>Pezizomycotina</taxon>
        <taxon>Leotiomycetes</taxon>
        <taxon>Helotiales</taxon>
        <taxon>Ploettnerulaceae</taxon>
        <taxon>Oculimacula</taxon>
    </lineage>
</organism>
<reference evidence="1 2" key="1">
    <citation type="journal article" date="2024" name="Commun. Biol.">
        <title>Comparative genomic analysis of thermophilic fungi reveals convergent evolutionary adaptations and gene losses.</title>
        <authorList>
            <person name="Steindorff A.S."/>
            <person name="Aguilar-Pontes M.V."/>
            <person name="Robinson A.J."/>
            <person name="Andreopoulos B."/>
            <person name="LaButti K."/>
            <person name="Kuo A."/>
            <person name="Mondo S."/>
            <person name="Riley R."/>
            <person name="Otillar R."/>
            <person name="Haridas S."/>
            <person name="Lipzen A."/>
            <person name="Grimwood J."/>
            <person name="Schmutz J."/>
            <person name="Clum A."/>
            <person name="Reid I.D."/>
            <person name="Moisan M.C."/>
            <person name="Butler G."/>
            <person name="Nguyen T.T.M."/>
            <person name="Dewar K."/>
            <person name="Conant G."/>
            <person name="Drula E."/>
            <person name="Henrissat B."/>
            <person name="Hansel C."/>
            <person name="Singer S."/>
            <person name="Hutchinson M.I."/>
            <person name="de Vries R.P."/>
            <person name="Natvig D.O."/>
            <person name="Powell A.J."/>
            <person name="Tsang A."/>
            <person name="Grigoriev I.V."/>
        </authorList>
    </citation>
    <scope>NUCLEOTIDE SEQUENCE [LARGE SCALE GENOMIC DNA]</scope>
    <source>
        <strain evidence="1 2">CBS 494.80</strain>
    </source>
</reference>
<dbReference type="PANTHER" id="PTHR47657">
    <property type="entry name" value="STEROL REGULATORY ELEMENT-BINDING PROTEIN ECM22"/>
    <property type="match status" value="1"/>
</dbReference>
<sequence>MTGTPIWRTSIVTLSFQYPYLLHALFSLSALHLVFFHSKDNSVLAKRFCNLATLHYAKCISLYRTELQTLTVQNAAACWACASVLALHAWTRPDGQGADLFFSTADTEVPWYKIHRGGVEVLQQAFQWAEEGALCDMIRPLMVLKLDFVPIPEASHLSQLRDDIVKLSTIAECWISMPISDQHTLSEALQTLRHIFTLMPQFSTQAEKPLEPRVSSWIATLSWTTLFPRKFCQMIDERLPQALVVVAIYCILLKRIDRKELWWIKGKAESLFGAIEKDLKGERWDVWLQWPREEIYRES</sequence>
<keyword evidence="2" id="KW-1185">Reference proteome</keyword>
<dbReference type="PANTHER" id="PTHR47657:SF7">
    <property type="entry name" value="STEROL REGULATORY ELEMENT-BINDING PROTEIN ECM22"/>
    <property type="match status" value="1"/>
</dbReference>
<evidence type="ECO:0000313" key="2">
    <source>
        <dbReference type="Proteomes" id="UP001595075"/>
    </source>
</evidence>
<evidence type="ECO:0000313" key="1">
    <source>
        <dbReference type="EMBL" id="KAL2071789.1"/>
    </source>
</evidence>
<gene>
    <name evidence="1" type="ORF">VTL71DRAFT_13024</name>
</gene>
<comment type="caution">
    <text evidence="1">The sequence shown here is derived from an EMBL/GenBank/DDBJ whole genome shotgun (WGS) entry which is preliminary data.</text>
</comment>
<dbReference type="EMBL" id="JAZHXI010000005">
    <property type="protein sequence ID" value="KAL2071789.1"/>
    <property type="molecule type" value="Genomic_DNA"/>
</dbReference>
<dbReference type="InterPro" id="IPR052400">
    <property type="entry name" value="Zn2-C6_fungal_TF"/>
</dbReference>
<accession>A0ABR4CPN9</accession>
<dbReference type="Proteomes" id="UP001595075">
    <property type="component" value="Unassembled WGS sequence"/>
</dbReference>
<name>A0ABR4CPN9_9HELO</name>